<name>A0A1G5WB95_9FIRM</name>
<dbReference type="EC" id="3.6.1.41" evidence="1"/>
<evidence type="ECO:0000256" key="1">
    <source>
        <dbReference type="ARBA" id="ARBA00012506"/>
    </source>
</evidence>
<dbReference type="InterPro" id="IPR051094">
    <property type="entry name" value="Diverse_Catalytic_Enzymes"/>
</dbReference>
<evidence type="ECO:0000256" key="4">
    <source>
        <dbReference type="ARBA" id="ARBA00022801"/>
    </source>
</evidence>
<dbReference type="PROSITE" id="PS51831">
    <property type="entry name" value="HD"/>
    <property type="match status" value="1"/>
</dbReference>
<proteinExistence type="predicted"/>
<evidence type="ECO:0000313" key="8">
    <source>
        <dbReference type="EMBL" id="SDA54505.1"/>
    </source>
</evidence>
<dbReference type="Proteomes" id="UP000199689">
    <property type="component" value="Unassembled WGS sequence"/>
</dbReference>
<protein>
    <recommendedName>
        <fullName evidence="1">bis(5'-nucleosyl)-tetraphosphatase (symmetrical)</fullName>
        <ecNumber evidence="1">3.6.1.41</ecNumber>
    </recommendedName>
</protein>
<dbReference type="EMBL" id="FMXA01000015">
    <property type="protein sequence ID" value="SDA54505.1"/>
    <property type="molecule type" value="Genomic_DNA"/>
</dbReference>
<dbReference type="OrthoDB" id="5295945at2"/>
<dbReference type="InterPro" id="IPR003607">
    <property type="entry name" value="HD/PDEase_dom"/>
</dbReference>
<dbReference type="PANTHER" id="PTHR35795:SF1">
    <property type="entry name" value="BIS(5'-NUCLEOSYL)-TETRAPHOSPHATASE, SYMMETRICAL"/>
    <property type="match status" value="1"/>
</dbReference>
<dbReference type="Gene3D" id="1.10.3210.10">
    <property type="entry name" value="Hypothetical protein af1432"/>
    <property type="match status" value="1"/>
</dbReference>
<dbReference type="InterPro" id="IPR006674">
    <property type="entry name" value="HD_domain"/>
</dbReference>
<dbReference type="GeneID" id="87756235"/>
<reference evidence="8 9" key="1">
    <citation type="submission" date="2016-10" db="EMBL/GenBank/DDBJ databases">
        <authorList>
            <person name="de Groot N.N."/>
        </authorList>
    </citation>
    <scope>NUCLEOTIDE SEQUENCE [LARGE SCALE GENOMIC DNA]</scope>
    <source>
        <strain evidence="8 9">DSM 15230</strain>
    </source>
</reference>
<evidence type="ECO:0000313" key="9">
    <source>
        <dbReference type="Proteomes" id="UP000199689"/>
    </source>
</evidence>
<keyword evidence="5" id="KW-0408">Iron</keyword>
<evidence type="ECO:0000256" key="2">
    <source>
        <dbReference type="ARBA" id="ARBA00022723"/>
    </source>
</evidence>
<dbReference type="GO" id="GO:0046872">
    <property type="term" value="F:metal ion binding"/>
    <property type="evidence" value="ECO:0007669"/>
    <property type="project" value="UniProtKB-KW"/>
</dbReference>
<dbReference type="AlphaFoldDB" id="A0A1G5WB95"/>
<keyword evidence="3" id="KW-0547">Nucleotide-binding</keyword>
<dbReference type="CDD" id="cd00077">
    <property type="entry name" value="HDc"/>
    <property type="match status" value="1"/>
</dbReference>
<dbReference type="Pfam" id="PF01966">
    <property type="entry name" value="HD"/>
    <property type="match status" value="1"/>
</dbReference>
<dbReference type="RefSeq" id="WP_091364870.1">
    <property type="nucleotide sequence ID" value="NZ_FMXA01000015.1"/>
</dbReference>
<dbReference type="GO" id="GO:0008803">
    <property type="term" value="F:bis(5'-nucleosyl)-tetraphosphatase (symmetrical) activity"/>
    <property type="evidence" value="ECO:0007669"/>
    <property type="project" value="UniProtKB-EC"/>
</dbReference>
<accession>A0A1G5WB95</accession>
<keyword evidence="2" id="KW-0479">Metal-binding</keyword>
<dbReference type="NCBIfam" id="TIGR00488">
    <property type="entry name" value="bis(5'-nucleosyl)-tetraphosphatase (symmetrical) YqeK"/>
    <property type="match status" value="1"/>
</dbReference>
<sequence>MDKKEIKKRLKELLKDKRYIHSLGVASVSRHLAENYGYADPDKAELAGLVHDCAKNLPLEKMQQLADEGRIPMDLALYNSKALLHGPAGSVLARKLFNITDEEILSAVYYHTTGHPDMQLLEKIVFLADYIEPSRDFPGVDNLRRLSEISLDKAVLAAYASTISHLLDTNAFIYPLTMEGRNDLLKKMEEGL</sequence>
<dbReference type="GO" id="GO:0000166">
    <property type="term" value="F:nucleotide binding"/>
    <property type="evidence" value="ECO:0007669"/>
    <property type="project" value="UniProtKB-KW"/>
</dbReference>
<keyword evidence="4 8" id="KW-0378">Hydrolase</keyword>
<evidence type="ECO:0000256" key="5">
    <source>
        <dbReference type="ARBA" id="ARBA00023004"/>
    </source>
</evidence>
<evidence type="ECO:0000256" key="6">
    <source>
        <dbReference type="ARBA" id="ARBA00049417"/>
    </source>
</evidence>
<comment type="catalytic activity">
    <reaction evidence="6">
        <text>P(1),P(4)-bis(5'-adenosyl) tetraphosphate + H2O = 2 ADP + 2 H(+)</text>
        <dbReference type="Rhea" id="RHEA:24252"/>
        <dbReference type="ChEBI" id="CHEBI:15377"/>
        <dbReference type="ChEBI" id="CHEBI:15378"/>
        <dbReference type="ChEBI" id="CHEBI:58141"/>
        <dbReference type="ChEBI" id="CHEBI:456216"/>
        <dbReference type="EC" id="3.6.1.41"/>
    </reaction>
</comment>
<dbReference type="InterPro" id="IPR005249">
    <property type="entry name" value="YqeK"/>
</dbReference>
<evidence type="ECO:0000256" key="3">
    <source>
        <dbReference type="ARBA" id="ARBA00022741"/>
    </source>
</evidence>
<feature type="domain" description="HD" evidence="7">
    <location>
        <begin position="18"/>
        <end position="134"/>
    </location>
</feature>
<evidence type="ECO:0000259" key="7">
    <source>
        <dbReference type="PROSITE" id="PS51831"/>
    </source>
</evidence>
<keyword evidence="9" id="KW-1185">Reference proteome</keyword>
<dbReference type="PANTHER" id="PTHR35795">
    <property type="entry name" value="SLR1885 PROTEIN"/>
    <property type="match status" value="1"/>
</dbReference>
<dbReference type="SMART" id="SM00471">
    <property type="entry name" value="HDc"/>
    <property type="match status" value="1"/>
</dbReference>
<gene>
    <name evidence="8" type="ORF">SAMN02910343_01222</name>
</gene>
<organism evidence="8 9">
    <name type="scientific">Allisonella histaminiformans</name>
    <dbReference type="NCBI Taxonomy" id="209880"/>
    <lineage>
        <taxon>Bacteria</taxon>
        <taxon>Bacillati</taxon>
        <taxon>Bacillota</taxon>
        <taxon>Negativicutes</taxon>
        <taxon>Veillonellales</taxon>
        <taxon>Veillonellaceae</taxon>
        <taxon>Allisonella</taxon>
    </lineage>
</organism>
<dbReference type="STRING" id="209880.SAMN02910343_01222"/>
<dbReference type="SUPFAM" id="SSF109604">
    <property type="entry name" value="HD-domain/PDEase-like"/>
    <property type="match status" value="1"/>
</dbReference>